<comment type="caution">
    <text evidence="2">The sequence shown here is derived from an EMBL/GenBank/DDBJ whole genome shotgun (WGS) entry which is preliminary data.</text>
</comment>
<dbReference type="Proteomes" id="UP001595891">
    <property type="component" value="Unassembled WGS sequence"/>
</dbReference>
<accession>A0ABV9ESE6</accession>
<gene>
    <name evidence="2" type="ORF">ACFO8L_36995</name>
</gene>
<feature type="compositionally biased region" description="Polar residues" evidence="1">
    <location>
        <begin position="27"/>
        <end position="40"/>
    </location>
</feature>
<dbReference type="RefSeq" id="WP_262845432.1">
    <property type="nucleotide sequence ID" value="NZ_JANZYP010000039.1"/>
</dbReference>
<reference evidence="3" key="1">
    <citation type="journal article" date="2019" name="Int. J. Syst. Evol. Microbiol.">
        <title>The Global Catalogue of Microorganisms (GCM) 10K type strain sequencing project: providing services to taxonomists for standard genome sequencing and annotation.</title>
        <authorList>
            <consortium name="The Broad Institute Genomics Platform"/>
            <consortium name="The Broad Institute Genome Sequencing Center for Infectious Disease"/>
            <person name="Wu L."/>
            <person name="Ma J."/>
        </authorList>
    </citation>
    <scope>NUCLEOTIDE SEQUENCE [LARGE SCALE GENOMIC DNA]</scope>
    <source>
        <strain evidence="3">CCUG 49560</strain>
    </source>
</reference>
<protein>
    <submittedName>
        <fullName evidence="2">Uncharacterized protein</fullName>
    </submittedName>
</protein>
<keyword evidence="3" id="KW-1185">Reference proteome</keyword>
<proteinExistence type="predicted"/>
<feature type="compositionally biased region" description="Polar residues" evidence="1">
    <location>
        <begin position="1"/>
        <end position="20"/>
    </location>
</feature>
<dbReference type="EMBL" id="JBHSFN010000036">
    <property type="protein sequence ID" value="MFC4591739.1"/>
    <property type="molecule type" value="Genomic_DNA"/>
</dbReference>
<evidence type="ECO:0000256" key="1">
    <source>
        <dbReference type="SAM" id="MobiDB-lite"/>
    </source>
</evidence>
<sequence>MTNSTFSPVTSTRAAGTTWDSRAAGTTWDSFSKTPGTTWD</sequence>
<evidence type="ECO:0000313" key="3">
    <source>
        <dbReference type="Proteomes" id="UP001595891"/>
    </source>
</evidence>
<feature type="region of interest" description="Disordered" evidence="1">
    <location>
        <begin position="1"/>
        <end position="40"/>
    </location>
</feature>
<organism evidence="2 3">
    <name type="scientific">Sphaerisporangium corydalis</name>
    <dbReference type="NCBI Taxonomy" id="1441875"/>
    <lineage>
        <taxon>Bacteria</taxon>
        <taxon>Bacillati</taxon>
        <taxon>Actinomycetota</taxon>
        <taxon>Actinomycetes</taxon>
        <taxon>Streptosporangiales</taxon>
        <taxon>Streptosporangiaceae</taxon>
        <taxon>Sphaerisporangium</taxon>
    </lineage>
</organism>
<evidence type="ECO:0000313" key="2">
    <source>
        <dbReference type="EMBL" id="MFC4591739.1"/>
    </source>
</evidence>
<name>A0ABV9ESE6_9ACTN</name>